<dbReference type="CDD" id="cd02874">
    <property type="entry name" value="GH18_CFLE_spore_hydrolase"/>
    <property type="match status" value="1"/>
</dbReference>
<evidence type="ECO:0000256" key="2">
    <source>
        <dbReference type="ARBA" id="ARBA00023295"/>
    </source>
</evidence>
<evidence type="ECO:0000313" key="6">
    <source>
        <dbReference type="Proteomes" id="UP000625804"/>
    </source>
</evidence>
<feature type="domain" description="GH18" evidence="4">
    <location>
        <begin position="106"/>
        <end position="421"/>
    </location>
</feature>
<gene>
    <name evidence="5" type="ORF">HR057_16390</name>
</gene>
<protein>
    <submittedName>
        <fullName evidence="5">LysM peptidoglycan-binding domain-containing protein</fullName>
    </submittedName>
</protein>
<dbReference type="InterPro" id="IPR001223">
    <property type="entry name" value="Glyco_hydro18_cat"/>
</dbReference>
<dbReference type="SMART" id="SM00636">
    <property type="entry name" value="Glyco_18"/>
    <property type="match status" value="1"/>
</dbReference>
<dbReference type="InterPro" id="IPR029070">
    <property type="entry name" value="Chitinase_insertion_sf"/>
</dbReference>
<accession>A0A8J8GHL2</accession>
<dbReference type="PROSITE" id="PS51910">
    <property type="entry name" value="GH18_2"/>
    <property type="match status" value="1"/>
</dbReference>
<dbReference type="PANTHER" id="PTHR46066:SF2">
    <property type="entry name" value="CHITINASE DOMAIN-CONTAINING PROTEIN 1"/>
    <property type="match status" value="1"/>
</dbReference>
<organism evidence="5 6">
    <name type="scientific">Calidifontibacillus erzurumensis</name>
    <dbReference type="NCBI Taxonomy" id="2741433"/>
    <lineage>
        <taxon>Bacteria</taxon>
        <taxon>Bacillati</taxon>
        <taxon>Bacillota</taxon>
        <taxon>Bacilli</taxon>
        <taxon>Bacillales</taxon>
        <taxon>Bacillaceae</taxon>
        <taxon>Calidifontibacillus/Schinkia group</taxon>
        <taxon>Calidifontibacillus</taxon>
    </lineage>
</organism>
<name>A0A8J8GHL2_9BACI</name>
<dbReference type="PANTHER" id="PTHR46066">
    <property type="entry name" value="CHITINASE DOMAIN-CONTAINING PROTEIN 1 FAMILY MEMBER"/>
    <property type="match status" value="1"/>
</dbReference>
<keyword evidence="2" id="KW-0326">Glycosidase</keyword>
<dbReference type="Pfam" id="PF01476">
    <property type="entry name" value="LysM"/>
    <property type="match status" value="2"/>
</dbReference>
<dbReference type="RefSeq" id="WP_173732538.1">
    <property type="nucleotide sequence ID" value="NZ_JABTTE010000039.1"/>
</dbReference>
<dbReference type="CDD" id="cd00118">
    <property type="entry name" value="LysM"/>
    <property type="match status" value="2"/>
</dbReference>
<dbReference type="SUPFAM" id="SSF54106">
    <property type="entry name" value="LysM domain"/>
    <property type="match status" value="2"/>
</dbReference>
<evidence type="ECO:0000256" key="1">
    <source>
        <dbReference type="ARBA" id="ARBA00022801"/>
    </source>
</evidence>
<dbReference type="GO" id="GO:0008061">
    <property type="term" value="F:chitin binding"/>
    <property type="evidence" value="ECO:0007669"/>
    <property type="project" value="InterPro"/>
</dbReference>
<dbReference type="SMART" id="SM00257">
    <property type="entry name" value="LysM"/>
    <property type="match status" value="2"/>
</dbReference>
<comment type="caution">
    <text evidence="5">The sequence shown here is derived from an EMBL/GenBank/DDBJ whole genome shotgun (WGS) entry which is preliminary data.</text>
</comment>
<dbReference type="InterPro" id="IPR011583">
    <property type="entry name" value="Chitinase_II/V-like_cat"/>
</dbReference>
<keyword evidence="1" id="KW-0378">Hydrolase</keyword>
<dbReference type="GO" id="GO:0070492">
    <property type="term" value="F:oligosaccharide binding"/>
    <property type="evidence" value="ECO:0007669"/>
    <property type="project" value="TreeGrafter"/>
</dbReference>
<dbReference type="EMBL" id="JABTTE010000039">
    <property type="protein sequence ID" value="NSL53321.1"/>
    <property type="molecule type" value="Genomic_DNA"/>
</dbReference>
<keyword evidence="6" id="KW-1185">Reference proteome</keyword>
<feature type="domain" description="LysM" evidence="3">
    <location>
        <begin position="54"/>
        <end position="98"/>
    </location>
</feature>
<dbReference type="Pfam" id="PF00704">
    <property type="entry name" value="Glyco_hydro_18"/>
    <property type="match status" value="1"/>
</dbReference>
<dbReference type="Gene3D" id="3.10.350.10">
    <property type="entry name" value="LysM domain"/>
    <property type="match status" value="2"/>
</dbReference>
<dbReference type="InterPro" id="IPR036779">
    <property type="entry name" value="LysM_dom_sf"/>
</dbReference>
<dbReference type="InterPro" id="IPR018392">
    <property type="entry name" value="LysM"/>
</dbReference>
<dbReference type="Gene3D" id="3.10.50.10">
    <property type="match status" value="1"/>
</dbReference>
<evidence type="ECO:0000313" key="5">
    <source>
        <dbReference type="EMBL" id="NSL53321.1"/>
    </source>
</evidence>
<evidence type="ECO:0000259" key="3">
    <source>
        <dbReference type="PROSITE" id="PS51782"/>
    </source>
</evidence>
<dbReference type="GO" id="GO:0005975">
    <property type="term" value="P:carbohydrate metabolic process"/>
    <property type="evidence" value="ECO:0007669"/>
    <property type="project" value="InterPro"/>
</dbReference>
<dbReference type="SUPFAM" id="SSF51445">
    <property type="entry name" value="(Trans)glycosidases"/>
    <property type="match status" value="1"/>
</dbReference>
<feature type="domain" description="LysM" evidence="3">
    <location>
        <begin position="2"/>
        <end position="46"/>
    </location>
</feature>
<proteinExistence type="predicted"/>
<dbReference type="GO" id="GO:0016798">
    <property type="term" value="F:hydrolase activity, acting on glycosyl bonds"/>
    <property type="evidence" value="ECO:0007669"/>
    <property type="project" value="UniProtKB-KW"/>
</dbReference>
<dbReference type="InterPro" id="IPR041704">
    <property type="entry name" value="CFLE_GH18"/>
</dbReference>
<sequence length="421" mass="47805">MAIHIVQNNDSVWKIAQMYQSTTQKIVEYNGLLSASQIIPGLALYIPTAGPTKRGYIIKAGDTLYALARRYNTSVESIIIENPGINPYQLFVGQKIRIPSQYKMTIETLGFIVPYNIQASMAQLNKTKDGLSYVAIVAYSFLESGWAYRILEDSPIIARAKQLGIKPLLMIRNIVQEGFSAELAGVVLSNPLLRQRLVASIVQLMEQAGYEGVSIDFEFIPPPQRYDFVLFLSDLKRAIRNRLLHVNVHAKTEDIPTNRIIGAYDYEAIGNVADIVAVMTMDYGYPGGPPDPVAPLWWMEQVVQYSVSLINPRKLQIAFPLYGYEWKLPETITTSLSANAAQNRAISLGTIIQYDSIASAPHYRFYDGTNPHIVWFEDIRSFREKYRLVDEYSLLGVTFWQLAFDFPQNWVFLQREVIIRK</sequence>
<evidence type="ECO:0000259" key="4">
    <source>
        <dbReference type="PROSITE" id="PS51910"/>
    </source>
</evidence>
<dbReference type="Gene3D" id="3.20.20.80">
    <property type="entry name" value="Glycosidases"/>
    <property type="match status" value="1"/>
</dbReference>
<dbReference type="AlphaFoldDB" id="A0A8J8GHL2"/>
<reference evidence="5" key="1">
    <citation type="submission" date="2020-06" db="EMBL/GenBank/DDBJ databases">
        <title>A novel thermopfilic bacterium from Erzurum, Turkey.</title>
        <authorList>
            <person name="Adiguzel A."/>
            <person name="Ay H."/>
            <person name="Baltaci M.O."/>
        </authorList>
    </citation>
    <scope>NUCLEOTIDE SEQUENCE</scope>
    <source>
        <strain evidence="5">P2</strain>
    </source>
</reference>
<dbReference type="InterPro" id="IPR017853">
    <property type="entry name" value="GH"/>
</dbReference>
<dbReference type="GO" id="GO:0012505">
    <property type="term" value="C:endomembrane system"/>
    <property type="evidence" value="ECO:0007669"/>
    <property type="project" value="TreeGrafter"/>
</dbReference>
<dbReference type="Proteomes" id="UP000625804">
    <property type="component" value="Unassembled WGS sequence"/>
</dbReference>
<dbReference type="PROSITE" id="PS51782">
    <property type="entry name" value="LYSM"/>
    <property type="match status" value="2"/>
</dbReference>